<evidence type="ECO:0000256" key="2">
    <source>
        <dbReference type="ARBA" id="ARBA00022801"/>
    </source>
</evidence>
<evidence type="ECO:0000256" key="3">
    <source>
        <dbReference type="ARBA" id="ARBA00023295"/>
    </source>
</evidence>
<dbReference type="InterPro" id="IPR008979">
    <property type="entry name" value="Galactose-bd-like_sf"/>
</dbReference>
<dbReference type="Gene3D" id="3.20.20.80">
    <property type="entry name" value="Glycosidases"/>
    <property type="match status" value="1"/>
</dbReference>
<dbReference type="EMBL" id="BONV01000040">
    <property type="protein sequence ID" value="GIG83399.1"/>
    <property type="molecule type" value="Genomic_DNA"/>
</dbReference>
<evidence type="ECO:0000313" key="6">
    <source>
        <dbReference type="EMBL" id="GIG83399.1"/>
    </source>
</evidence>
<dbReference type="InterPro" id="IPR005084">
    <property type="entry name" value="CBM6"/>
</dbReference>
<dbReference type="InterPro" id="IPR013783">
    <property type="entry name" value="Ig-like_fold"/>
</dbReference>
<keyword evidence="7" id="KW-1185">Reference proteome</keyword>
<sequence>MVQSNRFAESIRPDRIPERERRMVTPLSRRARGIVPHAVLASALALTVTPPAAMWVGPSTKEGRMSAHPKRSVTIRRPDGTTAAHGQGRGLNGRKLLATLGALFATAALLVSGQQSATADSNVSSAGVKELTVDLSAKTKRSEGVGLGILYGITQDGLQPSDEYLDPLTINAYRSGGWYAGGWIKDKYTFGPGTQANIDAVIAEAKRLQRPPRHKVEYQVLLSDVFGSTGGAPANTLWPCTDGDCSNWITFIDATVARLQASRQDFTYEIWNEPDLSIFWKPGVNTAQYFQMWDSAYREIRRIAPAAKIAGPSFAYTPERRPAQWQAFLAHVKAANTVPDEITNHDEGTVDDPVTVGQSLADALDANGIPQRPLSANEYQPADRQTAGDTAWYNARLAQSNYANAMRGNWSCCTIPNLTGLLTKTPSGWAPNGNWWAMRTYADMTGTLVSTSEQVGSTAISASADPAKKRAVALLGDIQGAYVGPMAVTFKGLSSTPWLVRDGLVHATVYRIPDKAPLYTRQVAFSQDVKVQNDAITVPFDLESQHDAYGVYLSWTEPQAISLDAPTTVRPGSTYTVPVTFTNGGVQTDRDVRTSLAAYTPTGEPAPGFTITCADNGAPACPSVPKLDSGQSTVVQYTMTTSADLPKGNYRFTAAATTKSEGQDISVKNSVDALLQCGVGDVCEAEDGALSGGACLATDHPGYTGSGFVACFTSRGPSVTQRIVAQDAGTYSLDLRYAAGPDGPAGTRSASVSVNSGDPHQIALPLTGSWNTWSDATIPVQLAAGINTISVSYGPSDAGWFNLDHMVADK</sequence>
<dbReference type="Proteomes" id="UP000630097">
    <property type="component" value="Unassembled WGS sequence"/>
</dbReference>
<organism evidence="6 7">
    <name type="scientific">Planotetraspora kaengkrachanensis</name>
    <dbReference type="NCBI Taxonomy" id="575193"/>
    <lineage>
        <taxon>Bacteria</taxon>
        <taxon>Bacillati</taxon>
        <taxon>Actinomycetota</taxon>
        <taxon>Actinomycetes</taxon>
        <taxon>Streptosporangiales</taxon>
        <taxon>Streptosporangiaceae</taxon>
        <taxon>Planotetraspora</taxon>
    </lineage>
</organism>
<dbReference type="CDD" id="cd04083">
    <property type="entry name" value="CBM35_Lmo2446-like"/>
    <property type="match status" value="1"/>
</dbReference>
<keyword evidence="2" id="KW-0378">Hydrolase</keyword>
<dbReference type="AlphaFoldDB" id="A0A8J3VB80"/>
<feature type="transmembrane region" description="Helical" evidence="4">
    <location>
        <begin position="34"/>
        <end position="56"/>
    </location>
</feature>
<dbReference type="SUPFAM" id="SSF51445">
    <property type="entry name" value="(Trans)glycosidases"/>
    <property type="match status" value="1"/>
</dbReference>
<proteinExistence type="inferred from homology"/>
<dbReference type="SUPFAM" id="SSF49785">
    <property type="entry name" value="Galactose-binding domain-like"/>
    <property type="match status" value="1"/>
</dbReference>
<evidence type="ECO:0000313" key="7">
    <source>
        <dbReference type="Proteomes" id="UP000630097"/>
    </source>
</evidence>
<dbReference type="Pfam" id="PF01229">
    <property type="entry name" value="Glyco_hydro_39"/>
    <property type="match status" value="1"/>
</dbReference>
<dbReference type="GO" id="GO:0016798">
    <property type="term" value="F:hydrolase activity, acting on glycosyl bonds"/>
    <property type="evidence" value="ECO:0007669"/>
    <property type="project" value="UniProtKB-KW"/>
</dbReference>
<gene>
    <name evidence="6" type="ORF">Pka01_65260</name>
</gene>
<comment type="caution">
    <text evidence="6">The sequence shown here is derived from an EMBL/GenBank/DDBJ whole genome shotgun (WGS) entry which is preliminary data.</text>
</comment>
<dbReference type="GO" id="GO:0005975">
    <property type="term" value="P:carbohydrate metabolic process"/>
    <property type="evidence" value="ECO:0007669"/>
    <property type="project" value="UniProtKB-ARBA"/>
</dbReference>
<evidence type="ECO:0000259" key="5">
    <source>
        <dbReference type="PROSITE" id="PS51175"/>
    </source>
</evidence>
<dbReference type="PROSITE" id="PS51175">
    <property type="entry name" value="CBM6"/>
    <property type="match status" value="1"/>
</dbReference>
<dbReference type="Pfam" id="PF16990">
    <property type="entry name" value="CBM_35"/>
    <property type="match status" value="1"/>
</dbReference>
<dbReference type="GO" id="GO:0030246">
    <property type="term" value="F:carbohydrate binding"/>
    <property type="evidence" value="ECO:0007669"/>
    <property type="project" value="InterPro"/>
</dbReference>
<dbReference type="Gene3D" id="2.60.40.10">
    <property type="entry name" value="Immunoglobulins"/>
    <property type="match status" value="1"/>
</dbReference>
<protein>
    <recommendedName>
        <fullName evidence="5">CBM6 domain-containing protein</fullName>
    </recommendedName>
</protein>
<accession>A0A8J3VB80</accession>
<comment type="similarity">
    <text evidence="1">Belongs to the glycosyl hydrolase 39 family.</text>
</comment>
<keyword evidence="4" id="KW-0812">Transmembrane</keyword>
<feature type="domain" description="CBM6" evidence="5">
    <location>
        <begin position="681"/>
        <end position="809"/>
    </location>
</feature>
<reference evidence="6 7" key="1">
    <citation type="submission" date="2021-01" db="EMBL/GenBank/DDBJ databases">
        <title>Whole genome shotgun sequence of Planotetraspora kaengkrachanensis NBRC 104272.</title>
        <authorList>
            <person name="Komaki H."/>
            <person name="Tamura T."/>
        </authorList>
    </citation>
    <scope>NUCLEOTIDE SEQUENCE [LARGE SCALE GENOMIC DNA]</scope>
    <source>
        <strain evidence="6 7">NBRC 104272</strain>
    </source>
</reference>
<dbReference type="InterPro" id="IPR049166">
    <property type="entry name" value="GH39_cat"/>
</dbReference>
<keyword evidence="4" id="KW-1133">Transmembrane helix</keyword>
<keyword evidence="3" id="KW-0326">Glycosidase</keyword>
<evidence type="ECO:0000256" key="1">
    <source>
        <dbReference type="ARBA" id="ARBA00008875"/>
    </source>
</evidence>
<name>A0A8J3VB80_9ACTN</name>
<evidence type="ECO:0000256" key="4">
    <source>
        <dbReference type="SAM" id="Phobius"/>
    </source>
</evidence>
<keyword evidence="4" id="KW-0472">Membrane</keyword>
<dbReference type="Gene3D" id="2.60.120.260">
    <property type="entry name" value="Galactose-binding domain-like"/>
    <property type="match status" value="1"/>
</dbReference>
<dbReference type="InterPro" id="IPR017853">
    <property type="entry name" value="GH"/>
</dbReference>